<name>A0A2G9UU98_TELCI</name>
<evidence type="ECO:0000259" key="1">
    <source>
        <dbReference type="Pfam" id="PF13600"/>
    </source>
</evidence>
<dbReference type="Pfam" id="PF13600">
    <property type="entry name" value="DUF4140"/>
    <property type="match status" value="1"/>
</dbReference>
<organism evidence="2 3">
    <name type="scientific">Teladorsagia circumcincta</name>
    <name type="common">Brown stomach worm</name>
    <name type="synonym">Ostertagia circumcincta</name>
    <dbReference type="NCBI Taxonomy" id="45464"/>
    <lineage>
        <taxon>Eukaryota</taxon>
        <taxon>Metazoa</taxon>
        <taxon>Ecdysozoa</taxon>
        <taxon>Nematoda</taxon>
        <taxon>Chromadorea</taxon>
        <taxon>Rhabditida</taxon>
        <taxon>Rhabditina</taxon>
        <taxon>Rhabditomorpha</taxon>
        <taxon>Strongyloidea</taxon>
        <taxon>Trichostrongylidae</taxon>
        <taxon>Teladorsagia</taxon>
    </lineage>
</organism>
<dbReference type="InterPro" id="IPR025554">
    <property type="entry name" value="DUF4140"/>
</dbReference>
<gene>
    <name evidence="2" type="ORF">TELCIR_04192</name>
</gene>
<sequence>MWPINATPFDGKSRLTVGHVRVDGRGDATILDVQLSEKPATYEETDSPKVAELRVRYEDKLQEVNELKYSASIVQKRVEVLDKLVEGGSAIALGILRDQCGPH</sequence>
<evidence type="ECO:0000313" key="3">
    <source>
        <dbReference type="Proteomes" id="UP000230423"/>
    </source>
</evidence>
<proteinExistence type="predicted"/>
<evidence type="ECO:0000313" key="2">
    <source>
        <dbReference type="EMBL" id="PIO73825.1"/>
    </source>
</evidence>
<accession>A0A2G9UU98</accession>
<dbReference type="OrthoDB" id="10068793at2759"/>
<feature type="domain" description="DUF4140" evidence="1">
    <location>
        <begin position="20"/>
        <end position="81"/>
    </location>
</feature>
<keyword evidence="3" id="KW-1185">Reference proteome</keyword>
<protein>
    <recommendedName>
        <fullName evidence="1">DUF4140 domain-containing protein</fullName>
    </recommendedName>
</protein>
<dbReference type="EMBL" id="KZ345382">
    <property type="protein sequence ID" value="PIO73825.1"/>
    <property type="molecule type" value="Genomic_DNA"/>
</dbReference>
<dbReference type="Proteomes" id="UP000230423">
    <property type="component" value="Unassembled WGS sequence"/>
</dbReference>
<reference evidence="2 3" key="1">
    <citation type="submission" date="2015-09" db="EMBL/GenBank/DDBJ databases">
        <title>Draft genome of the parasitic nematode Teladorsagia circumcincta isolate WARC Sus (inbred).</title>
        <authorList>
            <person name="Mitreva M."/>
        </authorList>
    </citation>
    <scope>NUCLEOTIDE SEQUENCE [LARGE SCALE GENOMIC DNA]</scope>
    <source>
        <strain evidence="2 3">S</strain>
    </source>
</reference>
<dbReference type="AlphaFoldDB" id="A0A2G9UU98"/>